<sequence length="53" mass="5659">MSTPAGSAPKPPQENPMYIQDALFPDTAVQTTGWAQPEPREPEATDDTMAEAA</sequence>
<name>A0ABN3BD14_9ACTN</name>
<accession>A0ABN3BD14</accession>
<dbReference type="EMBL" id="BAAAOQ010000003">
    <property type="protein sequence ID" value="GAA2192822.1"/>
    <property type="molecule type" value="Genomic_DNA"/>
</dbReference>
<comment type="caution">
    <text evidence="2">The sequence shown here is derived from an EMBL/GenBank/DDBJ whole genome shotgun (WGS) entry which is preliminary data.</text>
</comment>
<gene>
    <name evidence="2" type="ORF">GCM10009787_12070</name>
</gene>
<evidence type="ECO:0000256" key="1">
    <source>
        <dbReference type="SAM" id="MobiDB-lite"/>
    </source>
</evidence>
<organism evidence="2 3">
    <name type="scientific">Streptomyces bangladeshensis</name>
    <dbReference type="NCBI Taxonomy" id="295352"/>
    <lineage>
        <taxon>Bacteria</taxon>
        <taxon>Bacillati</taxon>
        <taxon>Actinomycetota</taxon>
        <taxon>Actinomycetes</taxon>
        <taxon>Kitasatosporales</taxon>
        <taxon>Streptomycetaceae</taxon>
        <taxon>Streptomyces</taxon>
    </lineage>
</organism>
<evidence type="ECO:0000313" key="3">
    <source>
        <dbReference type="Proteomes" id="UP001501391"/>
    </source>
</evidence>
<dbReference type="Proteomes" id="UP001501391">
    <property type="component" value="Unassembled WGS sequence"/>
</dbReference>
<reference evidence="2 3" key="1">
    <citation type="journal article" date="2019" name="Int. J. Syst. Evol. Microbiol.">
        <title>The Global Catalogue of Microorganisms (GCM) 10K type strain sequencing project: providing services to taxonomists for standard genome sequencing and annotation.</title>
        <authorList>
            <consortium name="The Broad Institute Genomics Platform"/>
            <consortium name="The Broad Institute Genome Sequencing Center for Infectious Disease"/>
            <person name="Wu L."/>
            <person name="Ma J."/>
        </authorList>
    </citation>
    <scope>NUCLEOTIDE SEQUENCE [LARGE SCALE GENOMIC DNA]</scope>
    <source>
        <strain evidence="2 3">JCM 14924</strain>
    </source>
</reference>
<feature type="region of interest" description="Disordered" evidence="1">
    <location>
        <begin position="25"/>
        <end position="53"/>
    </location>
</feature>
<evidence type="ECO:0000313" key="2">
    <source>
        <dbReference type="EMBL" id="GAA2192822.1"/>
    </source>
</evidence>
<keyword evidence="3" id="KW-1185">Reference proteome</keyword>
<feature type="compositionally biased region" description="Acidic residues" evidence="1">
    <location>
        <begin position="44"/>
        <end position="53"/>
    </location>
</feature>
<protein>
    <submittedName>
        <fullName evidence="2">Uncharacterized protein</fullName>
    </submittedName>
</protein>
<proteinExistence type="predicted"/>